<sequence>MRIKRLTTLRRWLFAPLVYLAAIFLLVEEWLWATGARLLGWVALFPPLHALESWIKGLPPYVALAVFVLPAILLFPVKVMALLAIANGHALSGVSVIVIAKLGGAAAVARLYTLTRPTLLSLPWFARWHGKFIELKDSWIARLRATRAWRRVSALGRALGKARRDWWSTSRKQPGAGRLAARPARVLRRFAALWRARRR</sequence>
<keyword evidence="1" id="KW-0472">Membrane</keyword>
<dbReference type="AlphaFoldDB" id="W0V3J3"/>
<dbReference type="Proteomes" id="UP000027604">
    <property type="component" value="Chromosome I"/>
</dbReference>
<feature type="transmembrane region" description="Helical" evidence="1">
    <location>
        <begin position="62"/>
        <end position="85"/>
    </location>
</feature>
<dbReference type="EMBL" id="HG322949">
    <property type="protein sequence ID" value="CDG81918.1"/>
    <property type="molecule type" value="Genomic_DNA"/>
</dbReference>
<evidence type="ECO:0000313" key="2">
    <source>
        <dbReference type="EMBL" id="CDG81918.1"/>
    </source>
</evidence>
<dbReference type="OrthoDB" id="8900679at2"/>
<dbReference type="STRING" id="1349767.GJA_1265"/>
<evidence type="ECO:0000313" key="3">
    <source>
        <dbReference type="Proteomes" id="UP000027604"/>
    </source>
</evidence>
<feature type="transmembrane region" description="Helical" evidence="1">
    <location>
        <begin position="91"/>
        <end position="112"/>
    </location>
</feature>
<dbReference type="HOGENOM" id="CLU_104564_0_0_4"/>
<keyword evidence="1" id="KW-1133">Transmembrane helix</keyword>
<accession>W0V3J3</accession>
<feature type="transmembrane region" description="Helical" evidence="1">
    <location>
        <begin position="12"/>
        <end position="32"/>
    </location>
</feature>
<protein>
    <submittedName>
        <fullName evidence="2">Transmembrane protein</fullName>
    </submittedName>
</protein>
<dbReference type="eggNOG" id="ENOG5032TGY">
    <property type="taxonomic scope" value="Bacteria"/>
</dbReference>
<keyword evidence="1 2" id="KW-0812">Transmembrane</keyword>
<dbReference type="PATRIC" id="fig|1349767.4.peg.2983"/>
<gene>
    <name evidence="2" type="ORF">GJA_1265</name>
</gene>
<proteinExistence type="predicted"/>
<organism evidence="2 3">
    <name type="scientific">Janthinobacterium agaricidamnosum NBRC 102515 = DSM 9628</name>
    <dbReference type="NCBI Taxonomy" id="1349767"/>
    <lineage>
        <taxon>Bacteria</taxon>
        <taxon>Pseudomonadati</taxon>
        <taxon>Pseudomonadota</taxon>
        <taxon>Betaproteobacteria</taxon>
        <taxon>Burkholderiales</taxon>
        <taxon>Oxalobacteraceae</taxon>
        <taxon>Janthinobacterium</taxon>
    </lineage>
</organism>
<evidence type="ECO:0000256" key="1">
    <source>
        <dbReference type="SAM" id="Phobius"/>
    </source>
</evidence>
<reference evidence="2 3" key="1">
    <citation type="journal article" date="2015" name="Genome Announc.">
        <title>Genome Sequence of Mushroom Soft-Rot Pathogen Janthinobacterium agaricidamnosum.</title>
        <authorList>
            <person name="Graupner K."/>
            <person name="Lackner G."/>
            <person name="Hertweck C."/>
        </authorList>
    </citation>
    <scope>NUCLEOTIDE SEQUENCE [LARGE SCALE GENOMIC DNA]</scope>
    <source>
        <strain evidence="3">NBRC 102515 / DSM 9628</strain>
    </source>
</reference>
<dbReference type="KEGG" id="jag:GJA_1265"/>
<name>W0V3J3_9BURK</name>
<keyword evidence="3" id="KW-1185">Reference proteome</keyword>